<dbReference type="SUPFAM" id="SSF53300">
    <property type="entry name" value="vWA-like"/>
    <property type="match status" value="1"/>
</dbReference>
<dbReference type="PANTHER" id="PTHR39338">
    <property type="entry name" value="BLL5662 PROTEIN-RELATED"/>
    <property type="match status" value="1"/>
</dbReference>
<proteinExistence type="predicted"/>
<accession>A0ABY4AMS0</accession>
<dbReference type="Pfam" id="PF05762">
    <property type="entry name" value="VWA_CoxE"/>
    <property type="match status" value="1"/>
</dbReference>
<dbReference type="InterPro" id="IPR008912">
    <property type="entry name" value="Uncharacterised_CoxE"/>
</dbReference>
<dbReference type="Proteomes" id="UP000831607">
    <property type="component" value="Chromosome"/>
</dbReference>
<dbReference type="PANTHER" id="PTHR39338:SF6">
    <property type="entry name" value="BLL5662 PROTEIN"/>
    <property type="match status" value="1"/>
</dbReference>
<feature type="region of interest" description="Disordered" evidence="1">
    <location>
        <begin position="97"/>
        <end position="126"/>
    </location>
</feature>
<reference evidence="2 3" key="1">
    <citation type="submission" date="2020-11" db="EMBL/GenBank/DDBJ databases">
        <title>Algicoccus daihaiensis sp.nov., isolated from Daihai Lake in Inner Mongolia.</title>
        <authorList>
            <person name="Kai J."/>
        </authorList>
    </citation>
    <scope>NUCLEOTIDE SEQUENCE [LARGE SCALE GENOMIC DNA]</scope>
    <source>
        <strain evidence="3">f23</strain>
    </source>
</reference>
<evidence type="ECO:0000313" key="3">
    <source>
        <dbReference type="Proteomes" id="UP000831607"/>
    </source>
</evidence>
<sequence>MVLGDARAGKLADNLTGFGRMLRRAGLPVDTARISLAQQALGMIDVGRKSDVEAALRAVLVSRQEDQHVFADLFEAYFRNPEIAKQLMAQLLPQAKAENNPPARSARAQEALQAPPKPQQQTNPPKEEKIELDAAMSASDRARLRHADFNQLSASEFKLIERLVREIPLRLPTVGTRRRQFGSHGDQLHWRRLLQSAAKHDGDFLSLPMSKRRQATLPVLVLVDVSGSMERYARLMLAFLHQALYHQQRHVYAFGTQLTDLNPAFAERDTDVMLAMANDAIADFGGGTQLGAALKKIREDHRNDIVGNRTLVLLITDGLDTGDHDSLAYELDWLTRQARATVWLNPLLRYDGYQPLAGGAQVLDRYVNKMLAIHNLEHLSTLAIALAKLMKQIR</sequence>
<evidence type="ECO:0000256" key="1">
    <source>
        <dbReference type="SAM" id="MobiDB-lite"/>
    </source>
</evidence>
<dbReference type="Gene3D" id="3.40.50.410">
    <property type="entry name" value="von Willebrand factor, type A domain"/>
    <property type="match status" value="1"/>
</dbReference>
<protein>
    <submittedName>
        <fullName evidence="2">VWA domain-containing protein</fullName>
    </submittedName>
</protein>
<dbReference type="CDD" id="cd00198">
    <property type="entry name" value="vWFA"/>
    <property type="match status" value="1"/>
</dbReference>
<dbReference type="InterPro" id="IPR036465">
    <property type="entry name" value="vWFA_dom_sf"/>
</dbReference>
<name>A0ABY4AMS0_9BURK</name>
<dbReference type="InterPro" id="IPR011195">
    <property type="entry name" value="UCP010256"/>
</dbReference>
<dbReference type="RefSeq" id="WP_243479335.1">
    <property type="nucleotide sequence ID" value="NZ_CP063982.1"/>
</dbReference>
<evidence type="ECO:0000313" key="2">
    <source>
        <dbReference type="EMBL" id="UOD50921.1"/>
    </source>
</evidence>
<dbReference type="EMBL" id="CP063982">
    <property type="protein sequence ID" value="UOD50921.1"/>
    <property type="molecule type" value="Genomic_DNA"/>
</dbReference>
<dbReference type="PIRSF" id="PIRSF010256">
    <property type="entry name" value="CoxE_vWa"/>
    <property type="match status" value="1"/>
</dbReference>
<organism evidence="2 3">
    <name type="scientific">Orrella daihaiensis</name>
    <dbReference type="NCBI Taxonomy" id="2782176"/>
    <lineage>
        <taxon>Bacteria</taxon>
        <taxon>Pseudomonadati</taxon>
        <taxon>Pseudomonadota</taxon>
        <taxon>Betaproteobacteria</taxon>
        <taxon>Burkholderiales</taxon>
        <taxon>Alcaligenaceae</taxon>
        <taxon>Orrella</taxon>
    </lineage>
</organism>
<gene>
    <name evidence="2" type="ORF">DHf2319_03085</name>
</gene>
<keyword evidence="3" id="KW-1185">Reference proteome</keyword>